<dbReference type="Proteomes" id="UP000676478">
    <property type="component" value="Unassembled WGS sequence"/>
</dbReference>
<evidence type="ECO:0000313" key="2">
    <source>
        <dbReference type="Proteomes" id="UP000676478"/>
    </source>
</evidence>
<reference evidence="1" key="2">
    <citation type="submission" date="2022-09" db="EMBL/GenBank/DDBJ databases">
        <title>Genome-inferred correspondence between phylogeny and metabolic traits in the wild Drosophila gut microbiome.</title>
        <authorList>
            <person name="Bueno E."/>
            <person name="Blow F."/>
            <person name="Douglas A.E."/>
        </authorList>
    </citation>
    <scope>NUCLEOTIDE SEQUENCE</scope>
    <source>
        <strain evidence="1">Dm-2019-70</strain>
    </source>
</reference>
<gene>
    <name evidence="1" type="ORF">JK167_11895</name>
</gene>
<evidence type="ECO:0000313" key="1">
    <source>
        <dbReference type="EMBL" id="MBS1011523.1"/>
    </source>
</evidence>
<dbReference type="EMBL" id="JAERKF010000017">
    <property type="protein sequence ID" value="MBS1011523.1"/>
    <property type="molecule type" value="Genomic_DNA"/>
</dbReference>
<protein>
    <submittedName>
        <fullName evidence="1">HK97 gp10 family phage protein</fullName>
    </submittedName>
</protein>
<name>A0AA41ERF7_LEVBR</name>
<reference evidence="1" key="1">
    <citation type="submission" date="2020-12" db="EMBL/GenBank/DDBJ databases">
        <authorList>
            <person name="Mcmullen J.G."/>
        </authorList>
    </citation>
    <scope>NUCLEOTIDE SEQUENCE</scope>
    <source>
        <strain evidence="1">Dm-2019-70</strain>
    </source>
</reference>
<accession>A0AA41ERF7</accession>
<dbReference type="RefSeq" id="WP_211756776.1">
    <property type="nucleotide sequence ID" value="NZ_JAERKF010000017.1"/>
</dbReference>
<sequence length="185" mass="20428">MTDIVIKGSDALMHKLEVLPSKLHDALWDANFEIVQVADEEAVRELQSSVKHGSGELSSSLKYEVMEDTDGHVKGRLWSDNPVAIYRELGTGLVGETSEKKLPDGIHPVYTQHPWFIPADKVDTDLHAIYGMPIITIGGHKFYRTNGQPARQFMVPAIEDAGEQGAKIIKSHIKEELGKLGNSDS</sequence>
<proteinExistence type="predicted"/>
<organism evidence="1 2">
    <name type="scientific">Levilactobacillus brevis</name>
    <name type="common">Lactobacillus brevis</name>
    <dbReference type="NCBI Taxonomy" id="1580"/>
    <lineage>
        <taxon>Bacteria</taxon>
        <taxon>Bacillati</taxon>
        <taxon>Bacillota</taxon>
        <taxon>Bacilli</taxon>
        <taxon>Lactobacillales</taxon>
        <taxon>Lactobacillaceae</taxon>
        <taxon>Levilactobacillus</taxon>
    </lineage>
</organism>
<comment type="caution">
    <text evidence="1">The sequence shown here is derived from an EMBL/GenBank/DDBJ whole genome shotgun (WGS) entry which is preliminary data.</text>
</comment>
<dbReference type="AlphaFoldDB" id="A0AA41ERF7"/>